<protein>
    <submittedName>
        <fullName evidence="1">Uncharacterized protein</fullName>
    </submittedName>
</protein>
<proteinExistence type="predicted"/>
<sequence length="198" mass="22775">MTSSPKFKNLGIGPKQSPKELKEKMRKNYKHKIQNCRGMLMDKLRGSLIEQDLCNTLTDIYKSMFNFSDESIDDEEYLLMEELKKELIQEELEWCLKEYEKSQEIIDWSTVEEDNNVICPVCQKTNVQLVNGHLSCSQCKSSIKTQKSLAEIKKSLLSSVDTHNAMCSSDAQFGIVADENESHVYLICENCTEMKLIV</sequence>
<keyword evidence="2" id="KW-1185">Reference proteome</keyword>
<name>A0ACC2QW69_9NEOP</name>
<evidence type="ECO:0000313" key="2">
    <source>
        <dbReference type="Proteomes" id="UP001231649"/>
    </source>
</evidence>
<gene>
    <name evidence="1" type="ORF">PYW08_003768</name>
</gene>
<accession>A0ACC2QW69</accession>
<organism evidence="1 2">
    <name type="scientific">Mythimna loreyi</name>
    <dbReference type="NCBI Taxonomy" id="667449"/>
    <lineage>
        <taxon>Eukaryota</taxon>
        <taxon>Metazoa</taxon>
        <taxon>Ecdysozoa</taxon>
        <taxon>Arthropoda</taxon>
        <taxon>Hexapoda</taxon>
        <taxon>Insecta</taxon>
        <taxon>Pterygota</taxon>
        <taxon>Neoptera</taxon>
        <taxon>Endopterygota</taxon>
        <taxon>Lepidoptera</taxon>
        <taxon>Glossata</taxon>
        <taxon>Ditrysia</taxon>
        <taxon>Noctuoidea</taxon>
        <taxon>Noctuidae</taxon>
        <taxon>Noctuinae</taxon>
        <taxon>Hadenini</taxon>
        <taxon>Mythimna</taxon>
    </lineage>
</organism>
<comment type="caution">
    <text evidence="1">The sequence shown here is derived from an EMBL/GenBank/DDBJ whole genome shotgun (WGS) entry which is preliminary data.</text>
</comment>
<evidence type="ECO:0000313" key="1">
    <source>
        <dbReference type="EMBL" id="KAJ8725585.1"/>
    </source>
</evidence>
<dbReference type="EMBL" id="CM056791">
    <property type="protein sequence ID" value="KAJ8725585.1"/>
    <property type="molecule type" value="Genomic_DNA"/>
</dbReference>
<dbReference type="Proteomes" id="UP001231649">
    <property type="component" value="Chromosome 15"/>
</dbReference>
<reference evidence="1" key="1">
    <citation type="submission" date="2023-03" db="EMBL/GenBank/DDBJ databases">
        <title>Chromosome-level genomes of two armyworms, Mythimna separata and Mythimna loreyi, provide insights into the biosynthesis and reception of sex pheromones.</title>
        <authorList>
            <person name="Zhao H."/>
        </authorList>
    </citation>
    <scope>NUCLEOTIDE SEQUENCE</scope>
    <source>
        <strain evidence="1">BeijingLab</strain>
    </source>
</reference>